<dbReference type="STRING" id="421072.SAMN04488097_0709"/>
<protein>
    <submittedName>
        <fullName evidence="1">Uncharacterized protein</fullName>
    </submittedName>
</protein>
<evidence type="ECO:0000313" key="1">
    <source>
        <dbReference type="EMBL" id="KFC21309.1"/>
    </source>
</evidence>
<gene>
    <name evidence="1" type="ORF">IO89_14025</name>
</gene>
<proteinExistence type="predicted"/>
<dbReference type="Proteomes" id="UP000028623">
    <property type="component" value="Unassembled WGS sequence"/>
</dbReference>
<name>A0A085BFR4_9FLAO</name>
<organism evidence="1 2">
    <name type="scientific">Epilithonimonas lactis</name>
    <dbReference type="NCBI Taxonomy" id="421072"/>
    <lineage>
        <taxon>Bacteria</taxon>
        <taxon>Pseudomonadati</taxon>
        <taxon>Bacteroidota</taxon>
        <taxon>Flavobacteriia</taxon>
        <taxon>Flavobacteriales</taxon>
        <taxon>Weeksellaceae</taxon>
        <taxon>Chryseobacterium group</taxon>
        <taxon>Epilithonimonas</taxon>
    </lineage>
</organism>
<sequence length="180" mass="20940">MSLSCSQKKTDTVNVKIENNKSDTVETRKENELENNPDCVFDDNYKKLTEEWLSEVDIKTYIWDSKINKATLIYEGDTLTLYKGGCNHFVSSVEIKTDIYPNNISDSNLLTKINNIACKFKFENYCKKLMESRFKKINTGNSSYFLEFEDDDPEDNLISEGIKISEKGRRTIIEISEYYN</sequence>
<comment type="caution">
    <text evidence="1">The sequence shown here is derived from an EMBL/GenBank/DDBJ whole genome shotgun (WGS) entry which is preliminary data.</text>
</comment>
<dbReference type="EMBL" id="JPLY01000004">
    <property type="protein sequence ID" value="KFC21309.1"/>
    <property type="molecule type" value="Genomic_DNA"/>
</dbReference>
<accession>A0A085BFR4</accession>
<dbReference type="eggNOG" id="ENOG50330NM">
    <property type="taxonomic scope" value="Bacteria"/>
</dbReference>
<keyword evidence="2" id="KW-1185">Reference proteome</keyword>
<dbReference type="AlphaFoldDB" id="A0A085BFR4"/>
<reference evidence="1 2" key="1">
    <citation type="submission" date="2014-07" db="EMBL/GenBank/DDBJ databases">
        <title>Epilithonimonas lactis LMG 22401 Genome.</title>
        <authorList>
            <person name="Pipes S.E."/>
            <person name="Stropko S.J."/>
        </authorList>
    </citation>
    <scope>NUCLEOTIDE SEQUENCE [LARGE SCALE GENOMIC DNA]</scope>
    <source>
        <strain evidence="1 2">LMG 24401</strain>
    </source>
</reference>
<evidence type="ECO:0000313" key="2">
    <source>
        <dbReference type="Proteomes" id="UP000028623"/>
    </source>
</evidence>